<reference evidence="1" key="1">
    <citation type="submission" date="2018-02" db="EMBL/GenBank/DDBJ databases">
        <title>The genomes of Aspergillus section Nigri reveals drivers in fungal speciation.</title>
        <authorList>
            <consortium name="DOE Joint Genome Institute"/>
            <person name="Vesth T.C."/>
            <person name="Nybo J."/>
            <person name="Theobald S."/>
            <person name="Brandl J."/>
            <person name="Frisvad J.C."/>
            <person name="Nielsen K.F."/>
            <person name="Lyhne E.K."/>
            <person name="Kogle M.E."/>
            <person name="Kuo A."/>
            <person name="Riley R."/>
            <person name="Clum A."/>
            <person name="Nolan M."/>
            <person name="Lipzen A."/>
            <person name="Salamov A."/>
            <person name="Henrissat B."/>
            <person name="Wiebenga A."/>
            <person name="De vries R.P."/>
            <person name="Grigoriev I.V."/>
            <person name="Mortensen U.H."/>
            <person name="Andersen M.R."/>
            <person name="Baker S.E."/>
        </authorList>
    </citation>
    <scope>NUCLEOTIDE SEQUENCE</scope>
    <source>
        <strain evidence="1">CBS 621.78</strain>
    </source>
</reference>
<sequence>MIWQQTESLDRENRQRGEGPERRGETACVLSSSQRKKKQCFPYLAYLELRSVSTYCTCSSLALCGVILAFD</sequence>
<protein>
    <submittedName>
        <fullName evidence="1">Uncharacterized protein</fullName>
    </submittedName>
</protein>
<accession>A0ACD1G6E2</accession>
<keyword evidence="2" id="KW-1185">Reference proteome</keyword>
<dbReference type="EMBL" id="KZ825350">
    <property type="protein sequence ID" value="RAH44864.1"/>
    <property type="molecule type" value="Genomic_DNA"/>
</dbReference>
<name>A0ACD1G6E2_9EURO</name>
<evidence type="ECO:0000313" key="2">
    <source>
        <dbReference type="Proteomes" id="UP000249057"/>
    </source>
</evidence>
<evidence type="ECO:0000313" key="1">
    <source>
        <dbReference type="EMBL" id="RAH44864.1"/>
    </source>
</evidence>
<organism evidence="1 2">
    <name type="scientific">Aspergillus brunneoviolaceus CBS 621.78</name>
    <dbReference type="NCBI Taxonomy" id="1450534"/>
    <lineage>
        <taxon>Eukaryota</taxon>
        <taxon>Fungi</taxon>
        <taxon>Dikarya</taxon>
        <taxon>Ascomycota</taxon>
        <taxon>Pezizomycotina</taxon>
        <taxon>Eurotiomycetes</taxon>
        <taxon>Eurotiomycetidae</taxon>
        <taxon>Eurotiales</taxon>
        <taxon>Aspergillaceae</taxon>
        <taxon>Aspergillus</taxon>
        <taxon>Aspergillus subgen. Circumdati</taxon>
    </lineage>
</organism>
<gene>
    <name evidence="1" type="ORF">BO95DRAFT_166691</name>
</gene>
<proteinExistence type="predicted"/>
<dbReference type="Proteomes" id="UP000249057">
    <property type="component" value="Unassembled WGS sequence"/>
</dbReference>